<feature type="binding site" evidence="2">
    <location>
        <position position="99"/>
    </location>
    <ligand>
        <name>Mg(2+)</name>
        <dbReference type="ChEBI" id="CHEBI:18420"/>
    </ligand>
</feature>
<comment type="similarity">
    <text evidence="2">Belongs to the dethiobiotin synthetase family.</text>
</comment>
<dbReference type="GO" id="GO:0005524">
    <property type="term" value="F:ATP binding"/>
    <property type="evidence" value="ECO:0007669"/>
    <property type="project" value="UniProtKB-UniRule"/>
</dbReference>
<dbReference type="OrthoDB" id="9802097at2"/>
<gene>
    <name evidence="2" type="primary">bioD</name>
    <name evidence="3" type="ORF">SAMN05421738_10128</name>
</gene>
<keyword evidence="2" id="KW-0436">Ligase</keyword>
<dbReference type="Proteomes" id="UP000199149">
    <property type="component" value="Unassembled WGS sequence"/>
</dbReference>
<comment type="subunit">
    <text evidence="2">Homodimer.</text>
</comment>
<keyword evidence="2" id="KW-0547">Nucleotide-binding</keyword>
<keyword evidence="2" id="KW-0963">Cytoplasm</keyword>
<dbReference type="PANTHER" id="PTHR43210">
    <property type="entry name" value="DETHIOBIOTIN SYNTHETASE"/>
    <property type="match status" value="1"/>
</dbReference>
<dbReference type="EC" id="6.3.3.3" evidence="2"/>
<evidence type="ECO:0000313" key="4">
    <source>
        <dbReference type="Proteomes" id="UP000199149"/>
    </source>
</evidence>
<dbReference type="InterPro" id="IPR027417">
    <property type="entry name" value="P-loop_NTPase"/>
</dbReference>
<dbReference type="STRING" id="684065.SAMN05421738_10128"/>
<keyword evidence="1 2" id="KW-0093">Biotin biosynthesis</keyword>
<keyword evidence="2" id="KW-0067">ATP-binding</keyword>
<feature type="binding site" evidence="2">
    <location>
        <position position="44"/>
    </location>
    <ligand>
        <name>Mg(2+)</name>
        <dbReference type="ChEBI" id="CHEBI:18420"/>
    </ligand>
</feature>
<evidence type="ECO:0000256" key="2">
    <source>
        <dbReference type="HAMAP-Rule" id="MF_00336"/>
    </source>
</evidence>
<dbReference type="GO" id="GO:0004141">
    <property type="term" value="F:dethiobiotin synthase activity"/>
    <property type="evidence" value="ECO:0007669"/>
    <property type="project" value="UniProtKB-UniRule"/>
</dbReference>
<dbReference type="GO" id="GO:0005829">
    <property type="term" value="C:cytosol"/>
    <property type="evidence" value="ECO:0007669"/>
    <property type="project" value="TreeGrafter"/>
</dbReference>
<dbReference type="UniPathway" id="UPA00078">
    <property type="reaction ID" value="UER00161"/>
</dbReference>
<dbReference type="RefSeq" id="WP_092905335.1">
    <property type="nucleotide sequence ID" value="NZ_FOUZ01000001.1"/>
</dbReference>
<feature type="binding site" evidence="2">
    <location>
        <position position="17"/>
    </location>
    <ligand>
        <name>Mg(2+)</name>
        <dbReference type="ChEBI" id="CHEBI:18420"/>
    </ligand>
</feature>
<evidence type="ECO:0000313" key="3">
    <source>
        <dbReference type="EMBL" id="SFM58905.1"/>
    </source>
</evidence>
<keyword evidence="2" id="KW-0460">Magnesium</keyword>
<dbReference type="Pfam" id="PF13500">
    <property type="entry name" value="AAA_26"/>
    <property type="match status" value="1"/>
</dbReference>
<dbReference type="InterPro" id="IPR004472">
    <property type="entry name" value="DTB_synth_BioD"/>
</dbReference>
<dbReference type="HAMAP" id="MF_00336">
    <property type="entry name" value="BioD"/>
    <property type="match status" value="1"/>
</dbReference>
<accession>A0A1I4S363</accession>
<dbReference type="SUPFAM" id="SSF52540">
    <property type="entry name" value="P-loop containing nucleoside triphosphate hydrolases"/>
    <property type="match status" value="1"/>
</dbReference>
<keyword evidence="4" id="KW-1185">Reference proteome</keyword>
<dbReference type="EMBL" id="FOUZ01000001">
    <property type="protein sequence ID" value="SFM58905.1"/>
    <property type="molecule type" value="Genomic_DNA"/>
</dbReference>
<dbReference type="GO" id="GO:0009102">
    <property type="term" value="P:biotin biosynthetic process"/>
    <property type="evidence" value="ECO:0007669"/>
    <property type="project" value="UniProtKB-UniRule"/>
</dbReference>
<feature type="binding site" evidence="2">
    <location>
        <position position="37"/>
    </location>
    <ligand>
        <name>substrate</name>
    </ligand>
</feature>
<comment type="cofactor">
    <cofactor evidence="2">
        <name>Mg(2+)</name>
        <dbReference type="ChEBI" id="CHEBI:18420"/>
    </cofactor>
</comment>
<organism evidence="3 4">
    <name type="scientific">Algoriella xinjiangensis</name>
    <dbReference type="NCBI Taxonomy" id="684065"/>
    <lineage>
        <taxon>Bacteria</taxon>
        <taxon>Pseudomonadati</taxon>
        <taxon>Bacteroidota</taxon>
        <taxon>Flavobacteriia</taxon>
        <taxon>Flavobacteriales</taxon>
        <taxon>Weeksellaceae</taxon>
        <taxon>Algoriella</taxon>
    </lineage>
</organism>
<dbReference type="NCBIfam" id="TIGR00347">
    <property type="entry name" value="bioD"/>
    <property type="match status" value="1"/>
</dbReference>
<reference evidence="4" key="1">
    <citation type="submission" date="2016-10" db="EMBL/GenBank/DDBJ databases">
        <authorList>
            <person name="Varghese N."/>
            <person name="Submissions S."/>
        </authorList>
    </citation>
    <scope>NUCLEOTIDE SEQUENCE [LARGE SCALE GENOMIC DNA]</scope>
    <source>
        <strain evidence="4">XJ109</strain>
    </source>
</reference>
<dbReference type="CDD" id="cd03109">
    <property type="entry name" value="DTBS"/>
    <property type="match status" value="1"/>
</dbReference>
<keyword evidence="2" id="KW-0479">Metal-binding</keyword>
<evidence type="ECO:0000256" key="1">
    <source>
        <dbReference type="ARBA" id="ARBA00022756"/>
    </source>
</evidence>
<proteinExistence type="inferred from homology"/>
<comment type="subcellular location">
    <subcellularLocation>
        <location evidence="2">Cytoplasm</location>
    </subcellularLocation>
</comment>
<dbReference type="PIRSF" id="PIRSF006755">
    <property type="entry name" value="DTB_synth"/>
    <property type="match status" value="1"/>
</dbReference>
<dbReference type="Gene3D" id="3.40.50.300">
    <property type="entry name" value="P-loop containing nucleotide triphosphate hydrolases"/>
    <property type="match status" value="1"/>
</dbReference>
<comment type="function">
    <text evidence="2">Catalyzes a mechanistically unusual reaction, the ATP-dependent insertion of CO2 between the N7 and N8 nitrogen atoms of 7,8-diaminopelargonic acid (DAPA, also called 7,8-diammoniononanoate) to form a ureido ring.</text>
</comment>
<comment type="pathway">
    <text evidence="2">Cofactor biosynthesis; biotin biosynthesis; biotin from 7,8-diaminononanoate: step 1/2.</text>
</comment>
<comment type="caution">
    <text evidence="2">Lacks conserved residue(s) required for the propagation of feature annotation.</text>
</comment>
<comment type="catalytic activity">
    <reaction evidence="2">
        <text>(7R,8S)-7,8-diammoniononanoate + CO2 + ATP = (4R,5S)-dethiobiotin + ADP + phosphate + 3 H(+)</text>
        <dbReference type="Rhea" id="RHEA:15805"/>
        <dbReference type="ChEBI" id="CHEBI:15378"/>
        <dbReference type="ChEBI" id="CHEBI:16526"/>
        <dbReference type="ChEBI" id="CHEBI:30616"/>
        <dbReference type="ChEBI" id="CHEBI:43474"/>
        <dbReference type="ChEBI" id="CHEBI:149469"/>
        <dbReference type="ChEBI" id="CHEBI:149473"/>
        <dbReference type="ChEBI" id="CHEBI:456216"/>
        <dbReference type="EC" id="6.3.3.3"/>
    </reaction>
</comment>
<sequence length="204" mass="22885">MKTDLFITGIGTGIGKTVTSAVLTQYFKADYWKPIQSGDLDQSDSLTIKSMIDNDLIIHPERFKLNYPASPHQSAAMENFEINLDDFQLPNTENSLLVEGAGGLFVPLNNYEFMIDLIAKFNLKTVLVVRDYLGCINHTLLSIEALQQRNLEIAYVVLNGNFEPATKDVLIKNIPKTTQIIELPELNLLSKENINKVSKSLKIK</sequence>
<feature type="active site" evidence="2">
    <location>
        <position position="33"/>
    </location>
</feature>
<protein>
    <recommendedName>
        <fullName evidence="2">ATP-dependent dethiobiotin synthetase BioD</fullName>
        <ecNumber evidence="2">6.3.3.3</ecNumber>
    </recommendedName>
    <alternativeName>
        <fullName evidence="2">DTB synthetase</fullName>
        <shortName evidence="2">DTBS</shortName>
    </alternativeName>
    <alternativeName>
        <fullName evidence="2">Dethiobiotin synthase</fullName>
    </alternativeName>
</protein>
<feature type="binding site" evidence="2">
    <location>
        <position position="44"/>
    </location>
    <ligand>
        <name>ATP</name>
        <dbReference type="ChEBI" id="CHEBI:30616"/>
    </ligand>
</feature>
<dbReference type="GO" id="GO:0000287">
    <property type="term" value="F:magnesium ion binding"/>
    <property type="evidence" value="ECO:0007669"/>
    <property type="project" value="UniProtKB-UniRule"/>
</dbReference>
<dbReference type="PANTHER" id="PTHR43210:SF5">
    <property type="entry name" value="DETHIOBIOTIN SYNTHETASE"/>
    <property type="match status" value="1"/>
</dbReference>
<feature type="binding site" evidence="2">
    <location>
        <begin position="99"/>
        <end position="102"/>
    </location>
    <ligand>
        <name>ATP</name>
        <dbReference type="ChEBI" id="CHEBI:30616"/>
    </ligand>
</feature>
<feature type="binding site" evidence="2">
    <location>
        <begin position="13"/>
        <end position="18"/>
    </location>
    <ligand>
        <name>ATP</name>
        <dbReference type="ChEBI" id="CHEBI:30616"/>
    </ligand>
</feature>
<dbReference type="AlphaFoldDB" id="A0A1I4S363"/>
<name>A0A1I4S363_9FLAO</name>